<keyword evidence="2" id="KW-1185">Reference proteome</keyword>
<sequence length="78" mass="8578">MHEAEPNQRLERVRAVLDQAYHDAMARMGMGEARAEELDAEASAAARETKPTRRLVWAFQKQTLAKGSASGPEGGIVR</sequence>
<gene>
    <name evidence="1" type="ORF">C7445_103209</name>
</gene>
<dbReference type="EMBL" id="SORF01000003">
    <property type="protein sequence ID" value="TDY50163.1"/>
    <property type="molecule type" value="Genomic_DNA"/>
</dbReference>
<evidence type="ECO:0000313" key="1">
    <source>
        <dbReference type="EMBL" id="TDY50163.1"/>
    </source>
</evidence>
<evidence type="ECO:0000313" key="2">
    <source>
        <dbReference type="Proteomes" id="UP000294581"/>
    </source>
</evidence>
<dbReference type="OrthoDB" id="9954342at2"/>
<comment type="caution">
    <text evidence="1">The sequence shown here is derived from an EMBL/GenBank/DDBJ whole genome shotgun (WGS) entry which is preliminary data.</text>
</comment>
<dbReference type="Proteomes" id="UP000294581">
    <property type="component" value="Unassembled WGS sequence"/>
</dbReference>
<dbReference type="RefSeq" id="WP_134158874.1">
    <property type="nucleotide sequence ID" value="NZ_BSUS01000001.1"/>
</dbReference>
<organism evidence="1 2">
    <name type="scientific">Alicyclobacillus sacchari</name>
    <dbReference type="NCBI Taxonomy" id="392010"/>
    <lineage>
        <taxon>Bacteria</taxon>
        <taxon>Bacillati</taxon>
        <taxon>Bacillota</taxon>
        <taxon>Bacilli</taxon>
        <taxon>Bacillales</taxon>
        <taxon>Alicyclobacillaceae</taxon>
        <taxon>Alicyclobacillus</taxon>
    </lineage>
</organism>
<reference evidence="1 2" key="1">
    <citation type="submission" date="2019-03" db="EMBL/GenBank/DDBJ databases">
        <title>Genomic Encyclopedia of Type Strains, Phase IV (KMG-IV): sequencing the most valuable type-strain genomes for metagenomic binning, comparative biology and taxonomic classification.</title>
        <authorList>
            <person name="Goeker M."/>
        </authorList>
    </citation>
    <scope>NUCLEOTIDE SEQUENCE [LARGE SCALE GENOMIC DNA]</scope>
    <source>
        <strain evidence="1 2">DSM 17974</strain>
    </source>
</reference>
<proteinExistence type="predicted"/>
<dbReference type="AlphaFoldDB" id="A0A4R8LRD9"/>
<protein>
    <submittedName>
        <fullName evidence="1">Uncharacterized protein</fullName>
    </submittedName>
</protein>
<accession>A0A4R8LRD9</accession>
<name>A0A4R8LRD9_9BACL</name>